<dbReference type="PIRSF" id="PIRSF001123">
    <property type="entry name" value="PepA_GA"/>
    <property type="match status" value="1"/>
</dbReference>
<dbReference type="PANTHER" id="PTHR32481:SF0">
    <property type="entry name" value="AMINOPEPTIDASE YPDE-RELATED"/>
    <property type="match status" value="1"/>
</dbReference>
<dbReference type="Proteomes" id="UP000265930">
    <property type="component" value="Unassembled WGS sequence"/>
</dbReference>
<dbReference type="EC" id="3.4.11.-" evidence="9"/>
<name>A0A1V4ISL0_9CLOT</name>
<comment type="cofactor">
    <cofactor evidence="8">
        <name>a divalent metal cation</name>
        <dbReference type="ChEBI" id="CHEBI:60240"/>
    </cofactor>
    <text evidence="8">Binds 2 divalent metal cations per subunit.</text>
</comment>
<dbReference type="EMBL" id="MZGT01000021">
    <property type="protein sequence ID" value="OPJ62795.1"/>
    <property type="molecule type" value="Genomic_DNA"/>
</dbReference>
<dbReference type="STRING" id="225345.CLCHR_18550"/>
<dbReference type="AlphaFoldDB" id="A0A1V4ISL0"/>
<evidence type="ECO:0000256" key="2">
    <source>
        <dbReference type="ARBA" id="ARBA00022438"/>
    </source>
</evidence>
<dbReference type="SUPFAM" id="SSF101821">
    <property type="entry name" value="Aminopeptidase/glucanase lid domain"/>
    <property type="match status" value="1"/>
</dbReference>
<dbReference type="InterPro" id="IPR023367">
    <property type="entry name" value="Peptidase_M42_dom2"/>
</dbReference>
<keyword evidence="4 8" id="KW-0479">Metal-binding</keyword>
<dbReference type="PANTHER" id="PTHR32481">
    <property type="entry name" value="AMINOPEPTIDASE"/>
    <property type="match status" value="1"/>
</dbReference>
<feature type="binding site" evidence="8">
    <location>
        <position position="170"/>
    </location>
    <ligand>
        <name>Zn(2+)</name>
        <dbReference type="ChEBI" id="CHEBI:29105"/>
        <label>2</label>
    </ligand>
</feature>
<evidence type="ECO:0000256" key="4">
    <source>
        <dbReference type="ARBA" id="ARBA00022723"/>
    </source>
</evidence>
<keyword evidence="5 9" id="KW-0378">Hydrolase</keyword>
<feature type="active site" description="Proton acceptor" evidence="7">
    <location>
        <position position="201"/>
    </location>
</feature>
<dbReference type="Pfam" id="PF05343">
    <property type="entry name" value="Peptidase_M42"/>
    <property type="match status" value="1"/>
</dbReference>
<feature type="binding site" evidence="8">
    <location>
        <position position="170"/>
    </location>
    <ligand>
        <name>Zn(2+)</name>
        <dbReference type="ChEBI" id="CHEBI:29105"/>
        <label>1</label>
    </ligand>
</feature>
<dbReference type="GO" id="GO:0004177">
    <property type="term" value="F:aminopeptidase activity"/>
    <property type="evidence" value="ECO:0007669"/>
    <property type="project" value="UniProtKB-UniRule"/>
</dbReference>
<evidence type="ECO:0000256" key="1">
    <source>
        <dbReference type="ARBA" id="ARBA00006272"/>
    </source>
</evidence>
<dbReference type="Gene3D" id="3.40.630.10">
    <property type="entry name" value="Zn peptidases"/>
    <property type="match status" value="1"/>
</dbReference>
<accession>A0A1V4ISL0</accession>
<evidence type="ECO:0000256" key="6">
    <source>
        <dbReference type="PIRNR" id="PIRNR001123"/>
    </source>
</evidence>
<reference evidence="10 12" key="2">
    <citation type="submission" date="2018-08" db="EMBL/GenBank/DDBJ databases">
        <title>Genome of Clostridium chromiireducens C1, DSM12136.</title>
        <authorList>
            <person name="Xing M."/>
            <person name="Wei Y."/>
            <person name="Ang E.L."/>
            <person name="Zhao H."/>
            <person name="Zhang Y."/>
        </authorList>
    </citation>
    <scope>NUCLEOTIDE SEQUENCE [LARGE SCALE GENOMIC DNA]</scope>
    <source>
        <strain evidence="10 12">C1</strain>
    </source>
</reference>
<dbReference type="InterPro" id="IPR051464">
    <property type="entry name" value="Peptidase_M42_aminopept"/>
</dbReference>
<dbReference type="GO" id="GO:0006508">
    <property type="term" value="P:proteolysis"/>
    <property type="evidence" value="ECO:0007669"/>
    <property type="project" value="UniProtKB-KW"/>
</dbReference>
<evidence type="ECO:0000313" key="11">
    <source>
        <dbReference type="Proteomes" id="UP000191056"/>
    </source>
</evidence>
<dbReference type="Proteomes" id="UP000191056">
    <property type="component" value="Unassembled WGS sequence"/>
</dbReference>
<dbReference type="OrthoDB" id="9772053at2"/>
<dbReference type="Gene3D" id="2.40.30.40">
    <property type="entry name" value="Peptidase M42, domain 2"/>
    <property type="match status" value="1"/>
</dbReference>
<gene>
    <name evidence="9" type="primary">ypdE</name>
    <name evidence="9" type="ORF">CLCHR_18550</name>
    <name evidence="10" type="ORF">D2A34_19940</name>
</gene>
<dbReference type="InterPro" id="IPR008007">
    <property type="entry name" value="Peptidase_M42"/>
</dbReference>
<feature type="binding site" evidence="8">
    <location>
        <position position="202"/>
    </location>
    <ligand>
        <name>Zn(2+)</name>
        <dbReference type="ChEBI" id="CHEBI:29105"/>
        <label>2</label>
    </ligand>
</feature>
<evidence type="ECO:0000313" key="10">
    <source>
        <dbReference type="EMBL" id="RII33101.1"/>
    </source>
</evidence>
<keyword evidence="3" id="KW-0645">Protease</keyword>
<keyword evidence="2 9" id="KW-0031">Aminopeptidase</keyword>
<keyword evidence="11" id="KW-1185">Reference proteome</keyword>
<organism evidence="9 11">
    <name type="scientific">Clostridium chromiireducens</name>
    <dbReference type="NCBI Taxonomy" id="225345"/>
    <lineage>
        <taxon>Bacteria</taxon>
        <taxon>Bacillati</taxon>
        <taxon>Bacillota</taxon>
        <taxon>Clostridia</taxon>
        <taxon>Eubacteriales</taxon>
        <taxon>Clostridiaceae</taxon>
        <taxon>Clostridium</taxon>
    </lineage>
</organism>
<sequence length="353" mass="39670">MNDILLKALSDADSIASNENEVREILYKELAKYSDEIFCDNIGSIIFHKKGKDEKPLKIMFCAHMDEVGFMVRSISDIGFIYLIAVGGVQDKSKEMQVVRLTTFTGKKIEGLLNVTKDSEGNVKDMYVDIGCDTFDEVKSLGVEIGNMVCFASEARQLSNEKVYMGKAMDDRAGCYVIAEAMKRMKDDLENDIYFVGTSSEEVGTRGGKTSAYIINPDIIFALDVANNPELTKNYTNHRLIGKGPMIVHYDKTMSPNIKLLRYVMNMADEKGIPYQCDMFSGGGTDCGNAHLDRAGKLALVLGIPLRYCHGSYSFVHSDDLENLIKLVYELCYRLKRENYEKFMDFLGGYEND</sequence>
<protein>
    <submittedName>
        <fullName evidence="9 10">Aminopeptidase</fullName>
        <ecNumber evidence="9">3.4.11.-</ecNumber>
    </submittedName>
</protein>
<dbReference type="SUPFAM" id="SSF53187">
    <property type="entry name" value="Zn-dependent exopeptidases"/>
    <property type="match status" value="1"/>
</dbReference>
<feature type="binding site" evidence="8">
    <location>
        <position position="224"/>
    </location>
    <ligand>
        <name>Zn(2+)</name>
        <dbReference type="ChEBI" id="CHEBI:29105"/>
        <label>1</label>
    </ligand>
</feature>
<comment type="similarity">
    <text evidence="1 6">Belongs to the peptidase M42 family.</text>
</comment>
<dbReference type="GO" id="GO:0046872">
    <property type="term" value="F:metal ion binding"/>
    <property type="evidence" value="ECO:0007669"/>
    <property type="project" value="UniProtKB-UniRule"/>
</dbReference>
<feature type="binding site" evidence="8">
    <location>
        <position position="310"/>
    </location>
    <ligand>
        <name>Zn(2+)</name>
        <dbReference type="ChEBI" id="CHEBI:29105"/>
        <label>2</label>
    </ligand>
</feature>
<evidence type="ECO:0000256" key="8">
    <source>
        <dbReference type="PIRSR" id="PIRSR001123-2"/>
    </source>
</evidence>
<evidence type="ECO:0000256" key="3">
    <source>
        <dbReference type="ARBA" id="ARBA00022670"/>
    </source>
</evidence>
<dbReference type="RefSeq" id="WP_079439417.1">
    <property type="nucleotide sequence ID" value="NZ_MZGT01000021.1"/>
</dbReference>
<evidence type="ECO:0000313" key="9">
    <source>
        <dbReference type="EMBL" id="OPJ62795.1"/>
    </source>
</evidence>
<proteinExistence type="inferred from homology"/>
<dbReference type="EMBL" id="QXDJ01000005">
    <property type="protein sequence ID" value="RII33101.1"/>
    <property type="molecule type" value="Genomic_DNA"/>
</dbReference>
<reference evidence="9 11" key="1">
    <citation type="submission" date="2017-03" db="EMBL/GenBank/DDBJ databases">
        <title>Genome sequence of Clostridium chromiireducens DSM 23318.</title>
        <authorList>
            <person name="Poehlein A."/>
            <person name="Daniel R."/>
        </authorList>
    </citation>
    <scope>NUCLEOTIDE SEQUENCE [LARGE SCALE GENOMIC DNA]</scope>
    <source>
        <strain evidence="9 11">DSM 23318</strain>
    </source>
</reference>
<evidence type="ECO:0000313" key="12">
    <source>
        <dbReference type="Proteomes" id="UP000265930"/>
    </source>
</evidence>
<comment type="caution">
    <text evidence="9">The sequence shown here is derived from an EMBL/GenBank/DDBJ whole genome shotgun (WGS) entry which is preliminary data.</text>
</comment>
<feature type="binding site" evidence="8">
    <location>
        <position position="64"/>
    </location>
    <ligand>
        <name>Zn(2+)</name>
        <dbReference type="ChEBI" id="CHEBI:29105"/>
        <label>1</label>
    </ligand>
</feature>
<evidence type="ECO:0000256" key="7">
    <source>
        <dbReference type="PIRSR" id="PIRSR001123-1"/>
    </source>
</evidence>
<dbReference type="NCBIfam" id="NF007421">
    <property type="entry name" value="PRK09961.1"/>
    <property type="match status" value="1"/>
</dbReference>
<evidence type="ECO:0000256" key="5">
    <source>
        <dbReference type="ARBA" id="ARBA00022801"/>
    </source>
</evidence>